<dbReference type="EMBL" id="DXGH01000002">
    <property type="protein sequence ID" value="HIW79973.1"/>
    <property type="molecule type" value="Genomic_DNA"/>
</dbReference>
<reference evidence="1" key="1">
    <citation type="journal article" date="2021" name="PeerJ">
        <title>Extensive microbial diversity within the chicken gut microbiome revealed by metagenomics and culture.</title>
        <authorList>
            <person name="Gilroy R."/>
            <person name="Ravi A."/>
            <person name="Getino M."/>
            <person name="Pursley I."/>
            <person name="Horton D.L."/>
            <person name="Alikhan N.F."/>
            <person name="Baker D."/>
            <person name="Gharbi K."/>
            <person name="Hall N."/>
            <person name="Watson M."/>
            <person name="Adriaenssens E.M."/>
            <person name="Foster-Nyarko E."/>
            <person name="Jarju S."/>
            <person name="Secka A."/>
            <person name="Antonio M."/>
            <person name="Oren A."/>
            <person name="Chaudhuri R.R."/>
            <person name="La Ragione R."/>
            <person name="Hildebrand F."/>
            <person name="Pallen M.J."/>
        </authorList>
    </citation>
    <scope>NUCLEOTIDE SEQUENCE</scope>
    <source>
        <strain evidence="1">CHK195-6426</strain>
    </source>
</reference>
<comment type="caution">
    <text evidence="1">The sequence shown here is derived from an EMBL/GenBank/DDBJ whole genome shotgun (WGS) entry which is preliminary data.</text>
</comment>
<reference evidence="1" key="2">
    <citation type="submission" date="2021-04" db="EMBL/GenBank/DDBJ databases">
        <authorList>
            <person name="Gilroy R."/>
        </authorList>
    </citation>
    <scope>NUCLEOTIDE SEQUENCE</scope>
    <source>
        <strain evidence="1">CHK195-6426</strain>
    </source>
</reference>
<proteinExistence type="predicted"/>
<dbReference type="InterPro" id="IPR023378">
    <property type="entry name" value="YheA/YmcA-like_dom_sf"/>
</dbReference>
<evidence type="ECO:0000313" key="1">
    <source>
        <dbReference type="EMBL" id="HIW79973.1"/>
    </source>
</evidence>
<accession>A0A9D1R3U0</accession>
<dbReference type="Proteomes" id="UP000824265">
    <property type="component" value="Unassembled WGS sequence"/>
</dbReference>
<dbReference type="SUPFAM" id="SSF158622">
    <property type="entry name" value="YheA/YmcA-like"/>
    <property type="match status" value="1"/>
</dbReference>
<dbReference type="AlphaFoldDB" id="A0A9D1R3U0"/>
<name>A0A9D1R3U0_9FIRM</name>
<dbReference type="InterPro" id="IPR010368">
    <property type="entry name" value="Com_YlbF"/>
</dbReference>
<evidence type="ECO:0000313" key="2">
    <source>
        <dbReference type="Proteomes" id="UP000824265"/>
    </source>
</evidence>
<protein>
    <submittedName>
        <fullName evidence="1">YlbF family regulator</fullName>
    </submittedName>
</protein>
<organism evidence="1 2">
    <name type="scientific">Candidatus Acetatifactor stercoripullorum</name>
    <dbReference type="NCBI Taxonomy" id="2838414"/>
    <lineage>
        <taxon>Bacteria</taxon>
        <taxon>Bacillati</taxon>
        <taxon>Bacillota</taxon>
        <taxon>Clostridia</taxon>
        <taxon>Lachnospirales</taxon>
        <taxon>Lachnospiraceae</taxon>
        <taxon>Acetatifactor</taxon>
    </lineage>
</organism>
<sequence length="106" mass="13044">MSKIDRAVEDFIAVIMETDEYKEYDTQRNKVKQYPELKAQIDEYRRRNYLMQTREDTAFEMIDQFEREYEDFREIPLVADFLAAELAFCRMIQRINIRITEEVHFE</sequence>
<dbReference type="Gene3D" id="1.20.1500.10">
    <property type="entry name" value="YheA/YmcA-like"/>
    <property type="match status" value="1"/>
</dbReference>
<gene>
    <name evidence="1" type="ORF">H9742_00355</name>
</gene>
<dbReference type="Pfam" id="PF06133">
    <property type="entry name" value="Com_YlbF"/>
    <property type="match status" value="1"/>
</dbReference>